<dbReference type="AlphaFoldDB" id="A0A5P2CLP8"/>
<sequence>MFGKRKAATTPTAQTDQYRLKATGRRVTVLEHLSGGEVRIAMDSGHITRDDIVSARDITPA</sequence>
<protein>
    <submittedName>
        <fullName evidence="1">Uncharacterized protein</fullName>
    </submittedName>
</protein>
<accession>A0A5P2CLP8</accession>
<reference evidence="1 2" key="1">
    <citation type="submission" date="2018-05" db="EMBL/GenBank/DDBJ databases">
        <title>Streptomyces venezuelae.</title>
        <authorList>
            <person name="Kim W."/>
            <person name="Lee N."/>
            <person name="Cho B.-K."/>
        </authorList>
    </citation>
    <scope>NUCLEOTIDE SEQUENCE [LARGE SCALE GENOMIC DNA]</scope>
    <source>
        <strain evidence="1 2">ATCC 14585</strain>
    </source>
</reference>
<dbReference type="RefSeq" id="WP_150186211.1">
    <property type="nucleotide sequence ID" value="NZ_CP029191.1"/>
</dbReference>
<evidence type="ECO:0000313" key="1">
    <source>
        <dbReference type="EMBL" id="QES43832.1"/>
    </source>
</evidence>
<proteinExistence type="predicted"/>
<evidence type="ECO:0000313" key="2">
    <source>
        <dbReference type="Proteomes" id="UP000324015"/>
    </source>
</evidence>
<gene>
    <name evidence="1" type="ORF">DEJ49_25100</name>
</gene>
<dbReference type="EMBL" id="CP029191">
    <property type="protein sequence ID" value="QES43832.1"/>
    <property type="molecule type" value="Genomic_DNA"/>
</dbReference>
<dbReference type="Proteomes" id="UP000324015">
    <property type="component" value="Chromosome"/>
</dbReference>
<name>A0A5P2CLP8_STRVZ</name>
<organism evidence="1 2">
    <name type="scientific">Streptomyces venezuelae</name>
    <dbReference type="NCBI Taxonomy" id="54571"/>
    <lineage>
        <taxon>Bacteria</taxon>
        <taxon>Bacillati</taxon>
        <taxon>Actinomycetota</taxon>
        <taxon>Actinomycetes</taxon>
        <taxon>Kitasatosporales</taxon>
        <taxon>Streptomycetaceae</taxon>
        <taxon>Streptomyces</taxon>
    </lineage>
</organism>